<keyword evidence="11" id="KW-0482">Metalloprotease</keyword>
<gene>
    <name evidence="18" type="primary">pepN</name>
    <name evidence="18" type="ORF">GCM10011274_19520</name>
</gene>
<dbReference type="AlphaFoldDB" id="A0A8H9M485"/>
<dbReference type="PANTHER" id="PTHR46322">
    <property type="entry name" value="PUROMYCIN-SENSITIVE AMINOPEPTIDASE"/>
    <property type="match status" value="1"/>
</dbReference>
<evidence type="ECO:0000256" key="2">
    <source>
        <dbReference type="ARBA" id="ARBA00001947"/>
    </source>
</evidence>
<keyword evidence="9" id="KW-0378">Hydrolase</keyword>
<comment type="catalytic activity">
    <reaction evidence="1">
        <text>Release of an N-terminal amino acid, Xaa-|-Yaa- from a peptide, amide or arylamide. Xaa is preferably Ala, but may be most amino acids including Pro (slow action). When a terminal hydrophobic residue is followed by a prolyl residue, the two may be released as an intact Xaa-Pro dipeptide.</text>
        <dbReference type="EC" id="3.4.11.2"/>
    </reaction>
</comment>
<evidence type="ECO:0000313" key="18">
    <source>
        <dbReference type="EMBL" id="GGZ61685.1"/>
    </source>
</evidence>
<protein>
    <recommendedName>
        <fullName evidence="5 13">Aminopeptidase N</fullName>
        <ecNumber evidence="4 13">3.4.11.2</ecNumber>
    </recommendedName>
</protein>
<dbReference type="RefSeq" id="WP_191865892.1">
    <property type="nucleotide sequence ID" value="NZ_BMZC01000005.1"/>
</dbReference>
<dbReference type="InterPro" id="IPR014782">
    <property type="entry name" value="Peptidase_M1_dom"/>
</dbReference>
<dbReference type="Pfam" id="PF01433">
    <property type="entry name" value="Peptidase_M1"/>
    <property type="match status" value="1"/>
</dbReference>
<evidence type="ECO:0000256" key="13">
    <source>
        <dbReference type="NCBIfam" id="TIGR02414"/>
    </source>
</evidence>
<keyword evidence="6 18" id="KW-0031">Aminopeptidase</keyword>
<feature type="domain" description="Peptidase M1 alanyl aminopeptidase C-terminal" evidence="16">
    <location>
        <begin position="550"/>
        <end position="870"/>
    </location>
</feature>
<evidence type="ECO:0000256" key="4">
    <source>
        <dbReference type="ARBA" id="ARBA00012564"/>
    </source>
</evidence>
<dbReference type="InterPro" id="IPR038438">
    <property type="entry name" value="PepN_Ig-like_sf"/>
</dbReference>
<dbReference type="InterPro" id="IPR012779">
    <property type="entry name" value="Peptidase_M1_pepN"/>
</dbReference>
<evidence type="ECO:0000259" key="15">
    <source>
        <dbReference type="Pfam" id="PF11940"/>
    </source>
</evidence>
<dbReference type="Pfam" id="PF11940">
    <property type="entry name" value="DUF3458"/>
    <property type="match status" value="1"/>
</dbReference>
<dbReference type="InterPro" id="IPR024601">
    <property type="entry name" value="Peptidase_M1_pepN_C"/>
</dbReference>
<evidence type="ECO:0000256" key="11">
    <source>
        <dbReference type="ARBA" id="ARBA00023049"/>
    </source>
</evidence>
<dbReference type="FunFam" id="1.10.390.10:FF:000002">
    <property type="entry name" value="Aminopeptidase N"/>
    <property type="match status" value="1"/>
</dbReference>
<dbReference type="SUPFAM" id="SSF55486">
    <property type="entry name" value="Metalloproteases ('zincins'), catalytic domain"/>
    <property type="match status" value="1"/>
</dbReference>
<dbReference type="InterPro" id="IPR042097">
    <property type="entry name" value="Aminopeptidase_N-like_N_sf"/>
</dbReference>
<dbReference type="PANTHER" id="PTHR46322:SF1">
    <property type="entry name" value="PUROMYCIN-SENSITIVE AMINOPEPTIDASE"/>
    <property type="match status" value="1"/>
</dbReference>
<dbReference type="InterPro" id="IPR037144">
    <property type="entry name" value="Peptidase_M1_pepN_C_sf"/>
</dbReference>
<feature type="domain" description="Peptidase M1 membrane alanine aminopeptidase" evidence="14">
    <location>
        <begin position="229"/>
        <end position="437"/>
    </location>
</feature>
<evidence type="ECO:0000256" key="12">
    <source>
        <dbReference type="ARBA" id="ARBA00059739"/>
    </source>
</evidence>
<evidence type="ECO:0000256" key="3">
    <source>
        <dbReference type="ARBA" id="ARBA00010136"/>
    </source>
</evidence>
<dbReference type="Gene3D" id="1.10.390.10">
    <property type="entry name" value="Neutral Protease Domain 2"/>
    <property type="match status" value="1"/>
</dbReference>
<sequence length="874" mass="99072">MTVSSPVAKKRSDYQTPDFLISHVDMVFHLDVVKTRVITTSQVTRNGQHDRPLVLDGESIKLVSVALNEDAIHDYSLNDEQLSIQTTESTFTLCVETEINPSENKTLEGLYFSAGAYCTQCEAEGFRKITYFLDRPDVLAKYDVTILADKERYPHLLSNGNQIGKGQLDDGRHWVKWQDPFNKPSYLFALVAGDFDLLTDNFITQSGRNVLLELYVDKGALDKGHHAIASLKKAMAWDEEVFGLEYDLDIYMVVAVDFFNMGAMENKGLNVFNSKFVLADAQSATDDDFFNIEAVIGHEYFHNWTGNRVTCRDWFQLSLKEGLTVFRDQQFSADMSSPVFNRIKNVQIIREHQFAEDASAMAHPIRPEEVIEMNNFYTVTVYDKGAEVIRMMHTLLGVDGFRKGVDLYFERFDGQAVTCDDFVQAMQDATDIDLTHFRLWYSQSGTPKVTVTDTFEQSSGRYTLTFTQSTPPTADQAQKHALHIPFKFELLDQQGMSISDDSVPELKAKMIELTQAKHEITVSSLSERPTPSLLLNFSAPVKVDYPYSHQQLSHIILHSSDEFSRWDASQSLYSRCIHSLATAPDSPDEELFDSMLVAISGMFDLADSNPALAAAMLSVPSFETLSQQVEEIQVEALYHAQRSIRNLIATSLSEKWLALYNKQITGPYQYDADDVDKRRLRNLSLSYLVQGDAPQASELLSAQFASADNMTDSLGVLKAAQYGSVDQFDHLMAQFEERWRHDPLVLDKWFALHANMERSDILARLPLLLSHEKFSLDNPNRVRSVLGSFAFYNVLGFHAIDGSGYQFLADYILKLNSVNPQVAARIITPLTQWQKFDPKRQELMRYQLARIADCKTLSKDLIEKVSKSLNYTAH</sequence>
<dbReference type="Proteomes" id="UP000622604">
    <property type="component" value="Unassembled WGS sequence"/>
</dbReference>
<proteinExistence type="inferred from homology"/>
<evidence type="ECO:0000256" key="9">
    <source>
        <dbReference type="ARBA" id="ARBA00022801"/>
    </source>
</evidence>
<dbReference type="EC" id="3.4.11.2" evidence="4 13"/>
<feature type="domain" description="Aminopeptidase N-like N-terminal" evidence="17">
    <location>
        <begin position="31"/>
        <end position="187"/>
    </location>
</feature>
<keyword evidence="8" id="KW-0479">Metal-binding</keyword>
<dbReference type="Pfam" id="PF17432">
    <property type="entry name" value="DUF3458_C"/>
    <property type="match status" value="1"/>
</dbReference>
<evidence type="ECO:0000256" key="5">
    <source>
        <dbReference type="ARBA" id="ARBA00015611"/>
    </source>
</evidence>
<reference evidence="18" key="1">
    <citation type="journal article" date="2014" name="Int. J. Syst. Evol. Microbiol.">
        <title>Complete genome sequence of Corynebacterium casei LMG S-19264T (=DSM 44701T), isolated from a smear-ripened cheese.</title>
        <authorList>
            <consortium name="US DOE Joint Genome Institute (JGI-PGF)"/>
            <person name="Walter F."/>
            <person name="Albersmeier A."/>
            <person name="Kalinowski J."/>
            <person name="Ruckert C."/>
        </authorList>
    </citation>
    <scope>NUCLEOTIDE SEQUENCE</scope>
    <source>
        <strain evidence="18">KCTC 32337</strain>
    </source>
</reference>
<dbReference type="InterPro" id="IPR035414">
    <property type="entry name" value="Peptidase_M1_pepN_Ig-like"/>
</dbReference>
<dbReference type="GO" id="GO:0006508">
    <property type="term" value="P:proteolysis"/>
    <property type="evidence" value="ECO:0007669"/>
    <property type="project" value="UniProtKB-UniRule"/>
</dbReference>
<dbReference type="GO" id="GO:0008237">
    <property type="term" value="F:metallopeptidase activity"/>
    <property type="evidence" value="ECO:0007669"/>
    <property type="project" value="UniProtKB-UniRule"/>
</dbReference>
<feature type="domain" description="Peptidase M1 alanyl aminopeptidase Ig-like fold" evidence="15">
    <location>
        <begin position="445"/>
        <end position="545"/>
    </location>
</feature>
<evidence type="ECO:0000256" key="6">
    <source>
        <dbReference type="ARBA" id="ARBA00022438"/>
    </source>
</evidence>
<evidence type="ECO:0000256" key="8">
    <source>
        <dbReference type="ARBA" id="ARBA00022723"/>
    </source>
</evidence>
<evidence type="ECO:0000259" key="14">
    <source>
        <dbReference type="Pfam" id="PF01433"/>
    </source>
</evidence>
<dbReference type="FunFam" id="2.60.40.1840:FF:000001">
    <property type="entry name" value="Aminopeptidase N"/>
    <property type="match status" value="1"/>
</dbReference>
<dbReference type="Pfam" id="PF17900">
    <property type="entry name" value="Peptidase_M1_N"/>
    <property type="match status" value="1"/>
</dbReference>
<dbReference type="NCBIfam" id="TIGR02414">
    <property type="entry name" value="pepN_proteo"/>
    <property type="match status" value="1"/>
</dbReference>
<dbReference type="FunFam" id="2.60.40.1730:FF:000005">
    <property type="entry name" value="Aminopeptidase N"/>
    <property type="match status" value="1"/>
</dbReference>
<evidence type="ECO:0000313" key="19">
    <source>
        <dbReference type="Proteomes" id="UP000622604"/>
    </source>
</evidence>
<accession>A0A8H9M485</accession>
<dbReference type="FunFam" id="3.30.2010.30:FF:000002">
    <property type="entry name" value="Putative aminopeptidase N"/>
    <property type="match status" value="1"/>
</dbReference>
<comment type="similarity">
    <text evidence="3">Belongs to the peptidase M1 family.</text>
</comment>
<evidence type="ECO:0000256" key="1">
    <source>
        <dbReference type="ARBA" id="ARBA00000098"/>
    </source>
</evidence>
<dbReference type="EMBL" id="BMZC01000005">
    <property type="protein sequence ID" value="GGZ61685.1"/>
    <property type="molecule type" value="Genomic_DNA"/>
</dbReference>
<evidence type="ECO:0000256" key="10">
    <source>
        <dbReference type="ARBA" id="ARBA00022833"/>
    </source>
</evidence>
<comment type="cofactor">
    <cofactor evidence="2">
        <name>Zn(2+)</name>
        <dbReference type="ChEBI" id="CHEBI:29105"/>
    </cofactor>
</comment>
<dbReference type="PRINTS" id="PR00756">
    <property type="entry name" value="ALADIPTASE"/>
</dbReference>
<dbReference type="GO" id="GO:0016285">
    <property type="term" value="F:alanyl aminopeptidase activity"/>
    <property type="evidence" value="ECO:0007669"/>
    <property type="project" value="UniProtKB-EC"/>
</dbReference>
<reference evidence="18" key="2">
    <citation type="submission" date="2020-09" db="EMBL/GenBank/DDBJ databases">
        <authorList>
            <person name="Sun Q."/>
            <person name="Kim S."/>
        </authorList>
    </citation>
    <scope>NUCLEOTIDE SEQUENCE</scope>
    <source>
        <strain evidence="18">KCTC 32337</strain>
    </source>
</reference>
<keyword evidence="7" id="KW-0645">Protease</keyword>
<dbReference type="Gene3D" id="3.30.2010.30">
    <property type="match status" value="1"/>
</dbReference>
<dbReference type="InterPro" id="IPR027268">
    <property type="entry name" value="Peptidase_M4/M1_CTD_sf"/>
</dbReference>
<dbReference type="Gene3D" id="2.60.40.1730">
    <property type="entry name" value="tricorn interacting facor f3 domain"/>
    <property type="match status" value="1"/>
</dbReference>
<name>A0A8H9M485_9ALTE</name>
<evidence type="ECO:0000256" key="7">
    <source>
        <dbReference type="ARBA" id="ARBA00022670"/>
    </source>
</evidence>
<comment type="function">
    <text evidence="12">Aminopeptidase N is involved in the degradation of intracellular peptides generated by protein breakdown during normal growth as well as in response to nutrient starvation.</text>
</comment>
<organism evidence="18 19">
    <name type="scientific">Paraglaciecola chathamensis</name>
    <dbReference type="NCBI Taxonomy" id="368405"/>
    <lineage>
        <taxon>Bacteria</taxon>
        <taxon>Pseudomonadati</taxon>
        <taxon>Pseudomonadota</taxon>
        <taxon>Gammaproteobacteria</taxon>
        <taxon>Alteromonadales</taxon>
        <taxon>Alteromonadaceae</taxon>
        <taxon>Paraglaciecola</taxon>
    </lineage>
</organism>
<comment type="caution">
    <text evidence="18">The sequence shown here is derived from an EMBL/GenBank/DDBJ whole genome shotgun (WGS) entry which is preliminary data.</text>
</comment>
<dbReference type="Gene3D" id="1.25.50.10">
    <property type="entry name" value="Peptidase M1, alanyl aminopeptidase, C-terminal domain"/>
    <property type="match status" value="1"/>
</dbReference>
<dbReference type="InterPro" id="IPR001930">
    <property type="entry name" value="Peptidase_M1"/>
</dbReference>
<dbReference type="InterPro" id="IPR045357">
    <property type="entry name" value="Aminopeptidase_N-like_N"/>
</dbReference>
<evidence type="ECO:0000259" key="16">
    <source>
        <dbReference type="Pfam" id="PF17432"/>
    </source>
</evidence>
<keyword evidence="10" id="KW-0862">Zinc</keyword>
<evidence type="ECO:0000259" key="17">
    <source>
        <dbReference type="Pfam" id="PF17900"/>
    </source>
</evidence>
<dbReference type="SUPFAM" id="SSF63737">
    <property type="entry name" value="Leukotriene A4 hydrolase N-terminal domain"/>
    <property type="match status" value="1"/>
</dbReference>
<dbReference type="GO" id="GO:0008270">
    <property type="term" value="F:zinc ion binding"/>
    <property type="evidence" value="ECO:0007669"/>
    <property type="project" value="InterPro"/>
</dbReference>
<dbReference type="CDD" id="cd09600">
    <property type="entry name" value="M1_APN"/>
    <property type="match status" value="1"/>
</dbReference>
<dbReference type="Gene3D" id="2.60.40.1840">
    <property type="match status" value="1"/>
</dbReference>